<dbReference type="RefSeq" id="YP_004324912.1">
    <property type="nucleotide sequence ID" value="NC_015290.1"/>
</dbReference>
<name>E3SNJ9_9CAUD</name>
<dbReference type="KEGG" id="vg:10329524"/>
<proteinExistence type="predicted"/>
<protein>
    <submittedName>
        <fullName evidence="1">Uncharacterized protein</fullName>
    </submittedName>
</protein>
<dbReference type="EMBL" id="GU071103">
    <property type="protein sequence ID" value="ADO99022.1"/>
    <property type="molecule type" value="Genomic_DNA"/>
</dbReference>
<dbReference type="Proteomes" id="UP000006532">
    <property type="component" value="Segment"/>
</dbReference>
<evidence type="ECO:0000313" key="2">
    <source>
        <dbReference type="Proteomes" id="UP000006532"/>
    </source>
</evidence>
<sequence>MISKVRTHRQDTRTWAMENLIRHESFLDPRMYACADCYASMYVSQVLDDLYTLWIEWKEKNPTDNPQVNNRL</sequence>
<organism evidence="1 2">
    <name type="scientific">Prochlorococcus phage P-SSM7</name>
    <dbReference type="NCBI Taxonomy" id="445688"/>
    <lineage>
        <taxon>Viruses</taxon>
        <taxon>Duplodnaviria</taxon>
        <taxon>Heunggongvirae</taxon>
        <taxon>Uroviricota</taxon>
        <taxon>Caudoviricetes</taxon>
        <taxon>Pantevenvirales</taxon>
        <taxon>Kyanoviridae</taxon>
        <taxon>Palaemonvirus</taxon>
        <taxon>Palaemonvirus pssm7</taxon>
    </lineage>
</organism>
<dbReference type="OrthoDB" id="22601at10239"/>
<accession>E3SNJ9</accession>
<evidence type="ECO:0000313" key="1">
    <source>
        <dbReference type="EMBL" id="ADO99022.1"/>
    </source>
</evidence>
<gene>
    <name evidence="1" type="ORF">PSSM7_081</name>
</gene>
<reference evidence="1 2" key="1">
    <citation type="journal article" date="2010" name="Environ. Microbiol.">
        <title>Genomic analysis of oceanic cyanobacterial myoviruses compared with T4-like myoviruses from diverse hosts and environments.</title>
        <authorList>
            <person name="Sullivan M.B."/>
            <person name="Huang K.H."/>
            <person name="Ignacio-Espinoza J.C."/>
            <person name="Berlin A.M."/>
            <person name="Kelly L."/>
            <person name="Weigele P.R."/>
            <person name="DeFrancesco A.S."/>
            <person name="Kern S.E."/>
            <person name="Thompson L.R."/>
            <person name="Young S."/>
            <person name="Yandava C."/>
            <person name="Fu R."/>
            <person name="Krastins B."/>
            <person name="Chase M."/>
            <person name="Sarracino D."/>
            <person name="Osburne M.S."/>
            <person name="Henn M.R."/>
            <person name="Chisholm S.W."/>
        </authorList>
    </citation>
    <scope>NUCLEOTIDE SEQUENCE [LARGE SCALE GENOMIC DNA]</scope>
    <source>
        <strain evidence="1">NATL1A-15</strain>
    </source>
</reference>
<keyword evidence="2" id="KW-1185">Reference proteome</keyword>
<dbReference type="GeneID" id="10329524"/>